<dbReference type="GO" id="GO:0004308">
    <property type="term" value="F:exo-alpha-sialidase activity"/>
    <property type="evidence" value="ECO:0007669"/>
    <property type="project" value="UniProtKB-EC"/>
</dbReference>
<dbReference type="OrthoDB" id="7294637at2"/>
<dbReference type="AlphaFoldDB" id="A0A558AKE1"/>
<evidence type="ECO:0000256" key="2">
    <source>
        <dbReference type="ARBA" id="ARBA00009348"/>
    </source>
</evidence>
<dbReference type="InterPro" id="IPR036278">
    <property type="entry name" value="Sialidase_sf"/>
</dbReference>
<gene>
    <name evidence="6" type="ORF">FNH05_32430</name>
</gene>
<dbReference type="PANTHER" id="PTHR10628">
    <property type="entry name" value="SIALIDASE"/>
    <property type="match status" value="1"/>
</dbReference>
<name>A0A558AKE1_9PSEU</name>
<dbReference type="Pfam" id="PF13088">
    <property type="entry name" value="BNR_2"/>
    <property type="match status" value="1"/>
</dbReference>
<dbReference type="GO" id="GO:0006689">
    <property type="term" value="P:ganglioside catabolic process"/>
    <property type="evidence" value="ECO:0007669"/>
    <property type="project" value="TreeGrafter"/>
</dbReference>
<dbReference type="RefSeq" id="WP_144592655.1">
    <property type="nucleotide sequence ID" value="NZ_VJWX01000534.1"/>
</dbReference>
<comment type="catalytic activity">
    <reaction evidence="1">
        <text>Hydrolysis of alpha-(2-&gt;3)-, alpha-(2-&gt;6)-, alpha-(2-&gt;8)- glycosidic linkages of terminal sialic acid residues in oligosaccharides, glycoproteins, glycolipids, colominic acid and synthetic substrates.</text>
        <dbReference type="EC" id="3.2.1.18"/>
    </reaction>
</comment>
<evidence type="ECO:0000256" key="4">
    <source>
        <dbReference type="SAM" id="SignalP"/>
    </source>
</evidence>
<reference evidence="6 7" key="2">
    <citation type="submission" date="2019-08" db="EMBL/GenBank/DDBJ databases">
        <title>Amycolatopsis acidicola sp. nov., isolated from peat swamp forest soil.</title>
        <authorList>
            <person name="Srisuk N."/>
        </authorList>
    </citation>
    <scope>NUCLEOTIDE SEQUENCE [LARGE SCALE GENOMIC DNA]</scope>
    <source>
        <strain evidence="6 7">TBRC 6029</strain>
    </source>
</reference>
<keyword evidence="7" id="KW-1185">Reference proteome</keyword>
<organism evidence="6 7">
    <name type="scientific">Amycolatopsis rhizosphaerae</name>
    <dbReference type="NCBI Taxonomy" id="2053003"/>
    <lineage>
        <taxon>Bacteria</taxon>
        <taxon>Bacillati</taxon>
        <taxon>Actinomycetota</taxon>
        <taxon>Actinomycetes</taxon>
        <taxon>Pseudonocardiales</taxon>
        <taxon>Pseudonocardiaceae</taxon>
        <taxon>Amycolatopsis</taxon>
    </lineage>
</organism>
<dbReference type="Gene3D" id="2.120.10.10">
    <property type="match status" value="1"/>
</dbReference>
<dbReference type="GO" id="GO:0016020">
    <property type="term" value="C:membrane"/>
    <property type="evidence" value="ECO:0007669"/>
    <property type="project" value="TreeGrafter"/>
</dbReference>
<protein>
    <recommendedName>
        <fullName evidence="3">exo-alpha-sialidase</fullName>
        <ecNumber evidence="3">3.2.1.18</ecNumber>
    </recommendedName>
</protein>
<evidence type="ECO:0000256" key="1">
    <source>
        <dbReference type="ARBA" id="ARBA00000427"/>
    </source>
</evidence>
<feature type="domain" description="Sialidase" evidence="5">
    <location>
        <begin position="56"/>
        <end position="361"/>
    </location>
</feature>
<proteinExistence type="inferred from homology"/>
<evidence type="ECO:0000313" key="7">
    <source>
        <dbReference type="Proteomes" id="UP000320011"/>
    </source>
</evidence>
<dbReference type="SUPFAM" id="SSF50939">
    <property type="entry name" value="Sialidases"/>
    <property type="match status" value="1"/>
</dbReference>
<accession>A0A558AKE1</accession>
<evidence type="ECO:0000313" key="6">
    <source>
        <dbReference type="EMBL" id="TVT24671.1"/>
    </source>
</evidence>
<dbReference type="InterPro" id="IPR026856">
    <property type="entry name" value="Sialidase_fam"/>
</dbReference>
<dbReference type="GO" id="GO:0005737">
    <property type="term" value="C:cytoplasm"/>
    <property type="evidence" value="ECO:0007669"/>
    <property type="project" value="TreeGrafter"/>
</dbReference>
<evidence type="ECO:0000259" key="5">
    <source>
        <dbReference type="Pfam" id="PF13088"/>
    </source>
</evidence>
<feature type="signal peptide" evidence="4">
    <location>
        <begin position="1"/>
        <end position="23"/>
    </location>
</feature>
<dbReference type="EC" id="3.2.1.18" evidence="3"/>
<evidence type="ECO:0000256" key="3">
    <source>
        <dbReference type="ARBA" id="ARBA00012733"/>
    </source>
</evidence>
<dbReference type="Proteomes" id="UP000320011">
    <property type="component" value="Unassembled WGS sequence"/>
</dbReference>
<comment type="similarity">
    <text evidence="2">Belongs to the glycosyl hydrolase 33 family.</text>
</comment>
<dbReference type="EMBL" id="VJWX01000534">
    <property type="protein sequence ID" value="TVT24671.1"/>
    <property type="molecule type" value="Genomic_DNA"/>
</dbReference>
<comment type="caution">
    <text evidence="6">The sequence shown here is derived from an EMBL/GenBank/DDBJ whole genome shotgun (WGS) entry which is preliminary data.</text>
</comment>
<feature type="chain" id="PRO_5021842336" description="exo-alpha-sialidase" evidence="4">
    <location>
        <begin position="24"/>
        <end position="391"/>
    </location>
</feature>
<dbReference type="InterPro" id="IPR011040">
    <property type="entry name" value="Sialidase"/>
</dbReference>
<sequence length="391" mass="40760">MKTAFTAVAVCALSVLTAPVASSTPGRCTVSVPYAAGTGGYASYRIPAVIKAADGSVLAFAEGRHGGTADSGDIDVVLRRSADGGCTWSPTQVVADGDGNTRGNPAPALDPATGRIVLVTSYNSGAVTEKQIMQGTVAPEQSRRVFVQTSDDDGRTFGAPREITAETKPDGWRWYATMRPVVLRGGPHAGRIVVPANHSIAPPAGSADLGTEAKYYGGHDIYSDDHGVTWHIGYVDDNPDGYVNVNETTVAQLEDGRLYFNARDQNGTAPGNRVDAYSSDGGTTLDAPFAPQDTLAGPVVAGSVLQPRERHAPLLYAGPADPSARAAMTIRASVDDGVTWTAVQAVSGLPAAYSDLVQADADTIGLLYETGPASPYETITFRRLPLSALRP</sequence>
<dbReference type="CDD" id="cd15482">
    <property type="entry name" value="Sialidase_non-viral"/>
    <property type="match status" value="1"/>
</dbReference>
<dbReference type="PANTHER" id="PTHR10628:SF30">
    <property type="entry name" value="EXO-ALPHA-SIALIDASE"/>
    <property type="match status" value="1"/>
</dbReference>
<dbReference type="GO" id="GO:0009313">
    <property type="term" value="P:oligosaccharide catabolic process"/>
    <property type="evidence" value="ECO:0007669"/>
    <property type="project" value="TreeGrafter"/>
</dbReference>
<reference evidence="6 7" key="1">
    <citation type="submission" date="2019-07" db="EMBL/GenBank/DDBJ databases">
        <authorList>
            <person name="Duangmal K."/>
            <person name="Teo W.F.A."/>
        </authorList>
    </citation>
    <scope>NUCLEOTIDE SEQUENCE [LARGE SCALE GENOMIC DNA]</scope>
    <source>
        <strain evidence="6 7">TBRC 6029</strain>
    </source>
</reference>
<keyword evidence="4" id="KW-0732">Signal</keyword>